<protein>
    <recommendedName>
        <fullName evidence="11">FAS1 domain-containing protein</fullName>
    </recommendedName>
</protein>
<dbReference type="PANTHER" id="PTHR32077">
    <property type="entry name" value="FASCICLIN-LIKE ARABINOGALACTAN PROTEIN"/>
    <property type="match status" value="1"/>
</dbReference>
<dbReference type="SUPFAM" id="SSF82153">
    <property type="entry name" value="FAS1 domain"/>
    <property type="match status" value="1"/>
</dbReference>
<evidence type="ECO:0000256" key="3">
    <source>
        <dbReference type="ARBA" id="ARBA00022475"/>
    </source>
</evidence>
<dbReference type="OMA" id="HFNTLIQ"/>
<evidence type="ECO:0000256" key="4">
    <source>
        <dbReference type="ARBA" id="ARBA00022622"/>
    </source>
</evidence>
<dbReference type="Proteomes" id="UP000655225">
    <property type="component" value="Unassembled WGS sequence"/>
</dbReference>
<keyword evidence="4" id="KW-0336">GPI-anchor</keyword>
<evidence type="ECO:0000256" key="5">
    <source>
        <dbReference type="ARBA" id="ARBA00022729"/>
    </source>
</evidence>
<dbReference type="GO" id="GO:0009834">
    <property type="term" value="P:plant-type secondary cell wall biogenesis"/>
    <property type="evidence" value="ECO:0007669"/>
    <property type="project" value="UniProtKB-ARBA"/>
</dbReference>
<dbReference type="OrthoDB" id="286301at2759"/>
<gene>
    <name evidence="12" type="ORF">HHK36_018215</name>
    <name evidence="13" type="ORF">HHK36_018230</name>
</gene>
<keyword evidence="4" id="KW-0449">Lipoprotein</keyword>
<keyword evidence="5 10" id="KW-0732">Signal</keyword>
<evidence type="ECO:0000259" key="11">
    <source>
        <dbReference type="PROSITE" id="PS50213"/>
    </source>
</evidence>
<dbReference type="PROSITE" id="PS50213">
    <property type="entry name" value="FAS1"/>
    <property type="match status" value="1"/>
</dbReference>
<evidence type="ECO:0000256" key="10">
    <source>
        <dbReference type="SAM" id="SignalP"/>
    </source>
</evidence>
<reference evidence="12 14" key="1">
    <citation type="submission" date="2020-04" db="EMBL/GenBank/DDBJ databases">
        <title>Plant Genome Project.</title>
        <authorList>
            <person name="Zhang R.-G."/>
        </authorList>
    </citation>
    <scope>NUCLEOTIDE SEQUENCE [LARGE SCALE GENOMIC DNA]</scope>
    <source>
        <strain evidence="12">YNK0</strain>
        <tissue evidence="12">Leaf</tissue>
    </source>
</reference>
<evidence type="ECO:0000256" key="1">
    <source>
        <dbReference type="ARBA" id="ARBA00004609"/>
    </source>
</evidence>
<dbReference type="Gene3D" id="2.30.180.10">
    <property type="entry name" value="FAS1 domain"/>
    <property type="match status" value="1"/>
</dbReference>
<keyword evidence="6" id="KW-0654">Proteoglycan</keyword>
<dbReference type="EMBL" id="JABCRI010000012">
    <property type="protein sequence ID" value="KAF8396591.1"/>
    <property type="molecule type" value="Genomic_DNA"/>
</dbReference>
<evidence type="ECO:0000256" key="9">
    <source>
        <dbReference type="ARBA" id="ARBA00024686"/>
    </source>
</evidence>
<dbReference type="EMBL" id="JABCRI010000012">
    <property type="protein sequence ID" value="KAF8396606.1"/>
    <property type="molecule type" value="Genomic_DNA"/>
</dbReference>
<dbReference type="SMART" id="SM00554">
    <property type="entry name" value="FAS1"/>
    <property type="match status" value="1"/>
</dbReference>
<dbReference type="InterPro" id="IPR000782">
    <property type="entry name" value="FAS1_domain"/>
</dbReference>
<comment type="subcellular location">
    <subcellularLocation>
        <location evidence="1">Cell membrane</location>
        <topology evidence="1">Lipid-anchor</topology>
        <topology evidence="1">GPI-anchor</topology>
    </subcellularLocation>
</comment>
<dbReference type="GO" id="GO:0005886">
    <property type="term" value="C:plasma membrane"/>
    <property type="evidence" value="ECO:0007669"/>
    <property type="project" value="UniProtKB-SubCell"/>
</dbReference>
<evidence type="ECO:0000256" key="2">
    <source>
        <dbReference type="ARBA" id="ARBA00007843"/>
    </source>
</evidence>
<comment type="function">
    <text evidence="9">May be a cell surface adhesion protein.</text>
</comment>
<dbReference type="FunFam" id="2.30.180.10:FF:000006">
    <property type="entry name" value="Fasciclin-like arabinogalactan protein 11"/>
    <property type="match status" value="1"/>
</dbReference>
<dbReference type="GO" id="GO:0098552">
    <property type="term" value="C:side of membrane"/>
    <property type="evidence" value="ECO:0007669"/>
    <property type="project" value="UniProtKB-KW"/>
</dbReference>
<dbReference type="PANTHER" id="PTHR32077:SF65">
    <property type="entry name" value="FASCICLIN-LIKE ARABINOGALACTAN PROTEIN 11"/>
    <property type="match status" value="1"/>
</dbReference>
<organism evidence="12 14">
    <name type="scientific">Tetracentron sinense</name>
    <name type="common">Spur-leaf</name>
    <dbReference type="NCBI Taxonomy" id="13715"/>
    <lineage>
        <taxon>Eukaryota</taxon>
        <taxon>Viridiplantae</taxon>
        <taxon>Streptophyta</taxon>
        <taxon>Embryophyta</taxon>
        <taxon>Tracheophyta</taxon>
        <taxon>Spermatophyta</taxon>
        <taxon>Magnoliopsida</taxon>
        <taxon>Trochodendrales</taxon>
        <taxon>Trochodendraceae</taxon>
        <taxon>Tetracentron</taxon>
    </lineage>
</organism>
<feature type="chain" id="PRO_5042410736" description="FAS1 domain-containing protein" evidence="10">
    <location>
        <begin position="25"/>
        <end position="230"/>
    </location>
</feature>
<comment type="similarity">
    <text evidence="2">Belongs to the fasciclin-like AGP family.</text>
</comment>
<evidence type="ECO:0000313" key="13">
    <source>
        <dbReference type="EMBL" id="KAF8396606.1"/>
    </source>
</evidence>
<keyword evidence="8" id="KW-0325">Glycoprotein</keyword>
<accession>A0A834Z3H2</accession>
<evidence type="ECO:0000313" key="14">
    <source>
        <dbReference type="Proteomes" id="UP000655225"/>
    </source>
</evidence>
<keyword evidence="14" id="KW-1185">Reference proteome</keyword>
<evidence type="ECO:0000256" key="7">
    <source>
        <dbReference type="ARBA" id="ARBA00023136"/>
    </source>
</evidence>
<dbReference type="AlphaFoldDB" id="A0A834Z3H2"/>
<evidence type="ECO:0000313" key="12">
    <source>
        <dbReference type="EMBL" id="KAF8396591.1"/>
    </source>
</evidence>
<dbReference type="InterPro" id="IPR036378">
    <property type="entry name" value="FAS1_dom_sf"/>
</dbReference>
<proteinExistence type="inferred from homology"/>
<sequence length="230" mass="24609">MMKQLLLSFSPLLVFLLHCTTTVAQSPATSPAPTNITAILEKSGKFSTLVWLLGNTQVGDRINTQINKGNKGLTLFAPTDAAFSRLKSGILNSLSDQQKVQLMLFHILTSFISLSQFQAVSNPLHTQAGENSNGHFPLNVTSSAKQVNITTGIDTANVAKSIYTDSQIAVYEVDNVLLPLEIFRHLSSVFAPSPEGPPSRASVDTSSAMGLMIRHAAVWLGVAAIAAFSL</sequence>
<feature type="domain" description="FAS1" evidence="11">
    <location>
        <begin position="33"/>
        <end position="177"/>
    </location>
</feature>
<comment type="caution">
    <text evidence="12">The sequence shown here is derived from an EMBL/GenBank/DDBJ whole genome shotgun (WGS) entry which is preliminary data.</text>
</comment>
<evidence type="ECO:0000256" key="8">
    <source>
        <dbReference type="ARBA" id="ARBA00023180"/>
    </source>
</evidence>
<keyword evidence="3" id="KW-1003">Cell membrane</keyword>
<keyword evidence="7" id="KW-0472">Membrane</keyword>
<dbReference type="Pfam" id="PF02469">
    <property type="entry name" value="Fasciclin"/>
    <property type="match status" value="1"/>
</dbReference>
<feature type="signal peptide" evidence="10">
    <location>
        <begin position="1"/>
        <end position="24"/>
    </location>
</feature>
<name>A0A834Z3H2_TETSI</name>
<dbReference type="InterPro" id="IPR045003">
    <property type="entry name" value="FLA_A"/>
</dbReference>
<evidence type="ECO:0000256" key="6">
    <source>
        <dbReference type="ARBA" id="ARBA00022974"/>
    </source>
</evidence>